<gene>
    <name evidence="6" type="ORF">DU002_06560</name>
</gene>
<evidence type="ECO:0000313" key="7">
    <source>
        <dbReference type="Proteomes" id="UP000252558"/>
    </source>
</evidence>
<protein>
    <submittedName>
        <fullName evidence="6">Efflux RND transporter periplasmic adaptor subunit</fullName>
    </submittedName>
</protein>
<organism evidence="6 7">
    <name type="scientific">Corallincola holothuriorum</name>
    <dbReference type="NCBI Taxonomy" id="2282215"/>
    <lineage>
        <taxon>Bacteria</taxon>
        <taxon>Pseudomonadati</taxon>
        <taxon>Pseudomonadota</taxon>
        <taxon>Gammaproteobacteria</taxon>
        <taxon>Alteromonadales</taxon>
        <taxon>Psychromonadaceae</taxon>
        <taxon>Corallincola</taxon>
    </lineage>
</organism>
<dbReference type="Gene3D" id="1.10.287.470">
    <property type="entry name" value="Helix hairpin bin"/>
    <property type="match status" value="1"/>
</dbReference>
<dbReference type="Pfam" id="PF25954">
    <property type="entry name" value="Beta-barrel_RND_2"/>
    <property type="match status" value="1"/>
</dbReference>
<dbReference type="InterPro" id="IPR058637">
    <property type="entry name" value="YknX-like_C"/>
</dbReference>
<keyword evidence="7" id="KW-1185">Reference proteome</keyword>
<feature type="domain" description="Multidrug resistance protein MdtA-like barrel-sandwich hybrid" evidence="3">
    <location>
        <begin position="75"/>
        <end position="186"/>
    </location>
</feature>
<dbReference type="Pfam" id="PF25989">
    <property type="entry name" value="YknX_C"/>
    <property type="match status" value="1"/>
</dbReference>
<sequence>MKRVLFIFIIVATIGSAVGYRWWSLNMAPVAAKKARGAVAVVVAPVKSVLLEDKVEALATAKANESVVITANETENIAAIYFEDGDQVKKGQLLVKLRDAEQVANLQLAEVALAEQEREYRRIADLVKNRTIAGSELDRIQSLIDAAKARIAAEQAKIDDRQIRAPFAGQLGFRLVSKGGLITPGTVITTLDDLATIKLDFTVPERFMTSLTKGSIVRAYSDAYPDQVFDAHVDTINPRVNPITRAITVRAQLKNQDLQLKPGMLLKLELIHDQRQSLVIPEAAIIALKDKHFVFVVDAENKVSQKQIEVGLRKPGIIEVVAGLSIDEQVITQGVLKVRSGATVTIQEETWREGGGA</sequence>
<dbReference type="Gene3D" id="2.40.30.170">
    <property type="match status" value="1"/>
</dbReference>
<evidence type="ECO:0000256" key="1">
    <source>
        <dbReference type="ARBA" id="ARBA00009477"/>
    </source>
</evidence>
<comment type="caution">
    <text evidence="6">The sequence shown here is derived from an EMBL/GenBank/DDBJ whole genome shotgun (WGS) entry which is preliminary data.</text>
</comment>
<dbReference type="Gene3D" id="2.40.420.20">
    <property type="match status" value="1"/>
</dbReference>
<dbReference type="PANTHER" id="PTHR30469:SF16">
    <property type="entry name" value="HAE1 FAMILY EFFLUX PUMP MFP COMPONENT"/>
    <property type="match status" value="1"/>
</dbReference>
<dbReference type="RefSeq" id="WP_114337575.1">
    <property type="nucleotide sequence ID" value="NZ_QPID01000003.1"/>
</dbReference>
<dbReference type="FunFam" id="2.40.30.170:FF:000010">
    <property type="entry name" value="Efflux RND transporter periplasmic adaptor subunit"/>
    <property type="match status" value="1"/>
</dbReference>
<dbReference type="Pfam" id="PF25917">
    <property type="entry name" value="BSH_RND"/>
    <property type="match status" value="1"/>
</dbReference>
<dbReference type="OrthoDB" id="9806939at2"/>
<feature type="domain" description="CusB-like beta-barrel" evidence="4">
    <location>
        <begin position="199"/>
        <end position="271"/>
    </location>
</feature>
<dbReference type="GO" id="GO:1990281">
    <property type="term" value="C:efflux pump complex"/>
    <property type="evidence" value="ECO:0007669"/>
    <property type="project" value="TreeGrafter"/>
</dbReference>
<name>A0A368NND9_9GAMM</name>
<comment type="similarity">
    <text evidence="1">Belongs to the membrane fusion protein (MFP) (TC 8.A.1) family.</text>
</comment>
<evidence type="ECO:0000259" key="5">
    <source>
        <dbReference type="Pfam" id="PF25989"/>
    </source>
</evidence>
<dbReference type="EMBL" id="QPID01000003">
    <property type="protein sequence ID" value="RCU50979.1"/>
    <property type="molecule type" value="Genomic_DNA"/>
</dbReference>
<dbReference type="Proteomes" id="UP000252558">
    <property type="component" value="Unassembled WGS sequence"/>
</dbReference>
<dbReference type="InterPro" id="IPR006143">
    <property type="entry name" value="RND_pump_MFP"/>
</dbReference>
<dbReference type="PANTHER" id="PTHR30469">
    <property type="entry name" value="MULTIDRUG RESISTANCE PROTEIN MDTA"/>
    <property type="match status" value="1"/>
</dbReference>
<dbReference type="AlphaFoldDB" id="A0A368NND9"/>
<evidence type="ECO:0000313" key="6">
    <source>
        <dbReference type="EMBL" id="RCU50979.1"/>
    </source>
</evidence>
<feature type="coiled-coil region" evidence="2">
    <location>
        <begin position="97"/>
        <end position="157"/>
    </location>
</feature>
<dbReference type="GO" id="GO:0015562">
    <property type="term" value="F:efflux transmembrane transporter activity"/>
    <property type="evidence" value="ECO:0007669"/>
    <property type="project" value="TreeGrafter"/>
</dbReference>
<keyword evidence="2" id="KW-0175">Coiled coil</keyword>
<reference evidence="6 7" key="1">
    <citation type="submission" date="2018-07" db="EMBL/GenBank/DDBJ databases">
        <title>Corallincola holothuriorum sp. nov., a new facultative anaerobe isolated from sea cucumber Apostichopus japonicus.</title>
        <authorList>
            <person name="Xia H."/>
        </authorList>
    </citation>
    <scope>NUCLEOTIDE SEQUENCE [LARGE SCALE GENOMIC DNA]</scope>
    <source>
        <strain evidence="6 7">C4</strain>
    </source>
</reference>
<dbReference type="NCBIfam" id="TIGR01730">
    <property type="entry name" value="RND_mfp"/>
    <property type="match status" value="1"/>
</dbReference>
<accession>A0A368NND9</accession>
<evidence type="ECO:0000259" key="3">
    <source>
        <dbReference type="Pfam" id="PF25917"/>
    </source>
</evidence>
<dbReference type="InterPro" id="IPR058792">
    <property type="entry name" value="Beta-barrel_RND_2"/>
</dbReference>
<dbReference type="SUPFAM" id="SSF111369">
    <property type="entry name" value="HlyD-like secretion proteins"/>
    <property type="match status" value="1"/>
</dbReference>
<proteinExistence type="inferred from homology"/>
<evidence type="ECO:0000256" key="2">
    <source>
        <dbReference type="SAM" id="Coils"/>
    </source>
</evidence>
<evidence type="ECO:0000259" key="4">
    <source>
        <dbReference type="Pfam" id="PF25954"/>
    </source>
</evidence>
<dbReference type="InterPro" id="IPR058625">
    <property type="entry name" value="MdtA-like_BSH"/>
</dbReference>
<dbReference type="Gene3D" id="2.40.50.100">
    <property type="match status" value="1"/>
</dbReference>
<feature type="domain" description="YknX-like C-terminal permuted SH3-like" evidence="5">
    <location>
        <begin position="278"/>
        <end position="346"/>
    </location>
</feature>